<keyword evidence="3" id="KW-0378">Hydrolase</keyword>
<dbReference type="GO" id="GO:0008236">
    <property type="term" value="F:serine-type peptidase activity"/>
    <property type="evidence" value="ECO:0007669"/>
    <property type="project" value="UniProtKB-KW"/>
</dbReference>
<dbReference type="EMBL" id="CP021434">
    <property type="protein sequence ID" value="ARU61835.1"/>
    <property type="molecule type" value="Genomic_DNA"/>
</dbReference>
<keyword evidence="6" id="KW-1185">Reference proteome</keyword>
<dbReference type="GO" id="GO:0006508">
    <property type="term" value="P:proteolysis"/>
    <property type="evidence" value="ECO:0007669"/>
    <property type="project" value="UniProtKB-KW"/>
</dbReference>
<organism evidence="5 6">
    <name type="scientific">Tumebacillus avium</name>
    <dbReference type="NCBI Taxonomy" id="1903704"/>
    <lineage>
        <taxon>Bacteria</taxon>
        <taxon>Bacillati</taxon>
        <taxon>Bacillota</taxon>
        <taxon>Bacilli</taxon>
        <taxon>Bacillales</taxon>
        <taxon>Alicyclobacillaceae</taxon>
        <taxon>Tumebacillus</taxon>
    </lineage>
</organism>
<dbReference type="InterPro" id="IPR005320">
    <property type="entry name" value="Peptidase_S51"/>
</dbReference>
<evidence type="ECO:0000256" key="1">
    <source>
        <dbReference type="ARBA" id="ARBA00006534"/>
    </source>
</evidence>
<dbReference type="PANTHER" id="PTHR20842:SF0">
    <property type="entry name" value="ALPHA-ASPARTYL DIPEPTIDASE"/>
    <property type="match status" value="1"/>
</dbReference>
<name>A0A1Y0IQW7_9BACL</name>
<gene>
    <name evidence="5" type="ORF">CBW65_12945</name>
</gene>
<evidence type="ECO:0000313" key="5">
    <source>
        <dbReference type="EMBL" id="ARU61835.1"/>
    </source>
</evidence>
<keyword evidence="2" id="KW-0645">Protease</keyword>
<keyword evidence="4" id="KW-0720">Serine protease</keyword>
<dbReference type="PANTHER" id="PTHR20842">
    <property type="entry name" value="PROTEASE S51 ALPHA-ASPARTYL DIPEPTIDASE"/>
    <property type="match status" value="1"/>
</dbReference>
<accession>A0A1Y0IQW7</accession>
<protein>
    <submittedName>
        <fullName evidence="5">Peptidase E</fullName>
    </submittedName>
</protein>
<evidence type="ECO:0000313" key="6">
    <source>
        <dbReference type="Proteomes" id="UP000195437"/>
    </source>
</evidence>
<dbReference type="Gene3D" id="3.40.50.880">
    <property type="match status" value="1"/>
</dbReference>
<dbReference type="SUPFAM" id="SSF52317">
    <property type="entry name" value="Class I glutamine amidotransferase-like"/>
    <property type="match status" value="1"/>
</dbReference>
<evidence type="ECO:0000256" key="2">
    <source>
        <dbReference type="ARBA" id="ARBA00022670"/>
    </source>
</evidence>
<dbReference type="KEGG" id="tum:CBW65_12945"/>
<dbReference type="CDD" id="cd03146">
    <property type="entry name" value="GAT1_Peptidase_E"/>
    <property type="match status" value="1"/>
</dbReference>
<dbReference type="RefSeq" id="WP_087457204.1">
    <property type="nucleotide sequence ID" value="NZ_CP021434.1"/>
</dbReference>
<dbReference type="OrthoDB" id="9778515at2"/>
<evidence type="ECO:0000256" key="3">
    <source>
        <dbReference type="ARBA" id="ARBA00022801"/>
    </source>
</evidence>
<dbReference type="Proteomes" id="UP000195437">
    <property type="component" value="Chromosome"/>
</dbReference>
<dbReference type="InterPro" id="IPR029062">
    <property type="entry name" value="Class_I_gatase-like"/>
</dbReference>
<dbReference type="AlphaFoldDB" id="A0A1Y0IQW7"/>
<comment type="similarity">
    <text evidence="1">Belongs to the peptidase S51 family.</text>
</comment>
<dbReference type="Pfam" id="PF03575">
    <property type="entry name" value="Peptidase_S51"/>
    <property type="match status" value="1"/>
</dbReference>
<reference evidence="6" key="1">
    <citation type="submission" date="2017-05" db="EMBL/GenBank/DDBJ databases">
        <authorList>
            <person name="Sung H."/>
        </authorList>
    </citation>
    <scope>NUCLEOTIDE SEQUENCE [LARGE SCALE GENOMIC DNA]</scope>
    <source>
        <strain evidence="6">AR23208</strain>
    </source>
</reference>
<sequence length="234" mass="25987">MKQLITMGGGGFSMEPENLLLDRYVLKQSGKDKPKVCFVPTASGDSPDYTKRFYKSMEELNCEPSHLHVYSPPSADLEAYVLDKDIIYVGGGNTRNLIVLWREWGLDRIFKKAWEEGKILTGLSAGMICWFEQGITDSNFGKLSPLSCLGFLPGSASPHYDGEAERRPSYQRMILEGELQNGLAADDGAAFHFIGTELHRVISSRPEAKGYRVQKIGGAIQETVLDTHYLGNGF</sequence>
<evidence type="ECO:0000256" key="4">
    <source>
        <dbReference type="ARBA" id="ARBA00022825"/>
    </source>
</evidence>
<proteinExistence type="inferred from homology"/>